<feature type="compositionally biased region" description="Low complexity" evidence="6">
    <location>
        <begin position="801"/>
        <end position="822"/>
    </location>
</feature>
<dbReference type="PANTHER" id="PTHR47338">
    <property type="entry name" value="ZN(II)2CYS6 TRANSCRIPTION FACTOR (EUROFUNG)-RELATED"/>
    <property type="match status" value="1"/>
</dbReference>
<evidence type="ECO:0000256" key="4">
    <source>
        <dbReference type="ARBA" id="ARBA00023163"/>
    </source>
</evidence>
<keyword evidence="9" id="KW-1185">Reference proteome</keyword>
<evidence type="ECO:0000259" key="7">
    <source>
        <dbReference type="PROSITE" id="PS50048"/>
    </source>
</evidence>
<dbReference type="EMBL" id="CAWUOM010000069">
    <property type="protein sequence ID" value="CAK7270238.1"/>
    <property type="molecule type" value="Genomic_DNA"/>
</dbReference>
<reference evidence="8 9" key="1">
    <citation type="submission" date="2024-01" db="EMBL/GenBank/DDBJ databases">
        <authorList>
            <person name="Allen C."/>
            <person name="Tagirdzhanova G."/>
        </authorList>
    </citation>
    <scope>NUCLEOTIDE SEQUENCE [LARGE SCALE GENOMIC DNA]</scope>
    <source>
        <strain evidence="8 9">CBS 573.63</strain>
    </source>
</reference>
<keyword evidence="2" id="KW-0479">Metal-binding</keyword>
<proteinExistence type="predicted"/>
<feature type="compositionally biased region" description="Polar residues" evidence="6">
    <location>
        <begin position="36"/>
        <end position="50"/>
    </location>
</feature>
<dbReference type="SUPFAM" id="SSF57701">
    <property type="entry name" value="Zn2/Cys6 DNA-binding domain"/>
    <property type="match status" value="2"/>
</dbReference>
<dbReference type="Gene3D" id="4.10.240.10">
    <property type="entry name" value="Zn(2)-C6 fungal-type DNA-binding domain"/>
    <property type="match status" value="2"/>
</dbReference>
<evidence type="ECO:0000256" key="2">
    <source>
        <dbReference type="ARBA" id="ARBA00022723"/>
    </source>
</evidence>
<dbReference type="SMART" id="SM00066">
    <property type="entry name" value="GAL4"/>
    <property type="match status" value="2"/>
</dbReference>
<dbReference type="InterPro" id="IPR007219">
    <property type="entry name" value="XnlR_reg_dom"/>
</dbReference>
<keyword evidence="4" id="KW-0804">Transcription</keyword>
<feature type="compositionally biased region" description="Basic and acidic residues" evidence="6">
    <location>
        <begin position="194"/>
        <end position="208"/>
    </location>
</feature>
<evidence type="ECO:0000256" key="1">
    <source>
        <dbReference type="ARBA" id="ARBA00004123"/>
    </source>
</evidence>
<dbReference type="Pfam" id="PF04082">
    <property type="entry name" value="Fungal_trans"/>
    <property type="match status" value="1"/>
</dbReference>
<feature type="compositionally biased region" description="Low complexity" evidence="6">
    <location>
        <begin position="9"/>
        <end position="35"/>
    </location>
</feature>
<sequence length="906" mass="98598">MEKPKEPESAAVAATANPTEPAATAPAAAPSTTSPGSGDTNATTTAQLTDASGKKVSQTCVTCRARKVRCDGRRGICSNCERLGFPCAFDDAEAIAVLLDTSTGPSSAPTAASDILPIPRRRARQACQNCHARKARCTGGTPQCDRCRTLGIECVYRPGKRTRLSPVLSGSFAAEREHHQRLPPLPPPSSQQLERGRSQSSEHVDDGMHAPGSAQQTTSPSNVTRLGRPRTGHFIPDYASTGLIPPRSCPSEVLEALAMRTFDQFFRHIHHIPTFAFLHRASLMQRYRAGLVDRPLLLALIGITSLMTDLGPGARELGKQCIAEAEALVLGRLDRPSTLGLQTLVFVIHYRVLSGRFSSAFMLHGVASRFASALRLNHENTRLCFLARESRRRLMWALYMIDSSMANGYADFSLWAYRNDVMNIQLPCNERNFEFDLPQRTEPLLPPPRTPNGSLPPLPDDIGFLALHVRIRSIRGRILQYTKDVTSPLGGSSGGGAGSGASDGMDMDLEMARSPASVLDTSIDHAAAAIDVASIPRRVAEIAAELDSFAARLPVSFRWSETNVRLRTYSPRLCVFLMTHVWWEQCHCELYRLALVGLQEALPAPYIAQLTRQFPAFVRHCRSQVLDHTRAMVEIFSCLLTLENGVPVTDLDLPICLYQCVRLMFYMSRTDSDGLPRSAANDLFLKLAGVCSRVLEQTVTTPATIQIRANLQKLITRGLSTAELAPSSRGTPPGVVHTEAEDDLSTMLQGQLSNGGNMDATRNGNSIARTLSPLLPGLLQRASSSSGQTLYAQRQQEQHQQHSPQYPLQQQPLPRLSHQPLQNLPSTPVLFESFDTRMTTVPTIPQHSPVASAPTTGASSVSSPQPSLATGGAALDAFDLDVDNFGETDLGGWFSGDWATNTEFAT</sequence>
<comment type="subcellular location">
    <subcellularLocation>
        <location evidence="1">Nucleus</location>
    </subcellularLocation>
</comment>
<organism evidence="8 9">
    <name type="scientific">Sporothrix epigloea</name>
    <dbReference type="NCBI Taxonomy" id="1892477"/>
    <lineage>
        <taxon>Eukaryota</taxon>
        <taxon>Fungi</taxon>
        <taxon>Dikarya</taxon>
        <taxon>Ascomycota</taxon>
        <taxon>Pezizomycotina</taxon>
        <taxon>Sordariomycetes</taxon>
        <taxon>Sordariomycetidae</taxon>
        <taxon>Ophiostomatales</taxon>
        <taxon>Ophiostomataceae</taxon>
        <taxon>Sporothrix</taxon>
    </lineage>
</organism>
<feature type="compositionally biased region" description="Polar residues" evidence="6">
    <location>
        <begin position="853"/>
        <end position="867"/>
    </location>
</feature>
<dbReference type="PANTHER" id="PTHR47338:SF7">
    <property type="entry name" value="ZN(II)2CYS6 TRANSCRIPTION FACTOR (EUROFUNG)"/>
    <property type="match status" value="1"/>
</dbReference>
<dbReference type="Pfam" id="PF00172">
    <property type="entry name" value="Zn_clus"/>
    <property type="match status" value="2"/>
</dbReference>
<evidence type="ECO:0000256" key="5">
    <source>
        <dbReference type="ARBA" id="ARBA00023242"/>
    </source>
</evidence>
<evidence type="ECO:0000313" key="8">
    <source>
        <dbReference type="EMBL" id="CAK7270238.1"/>
    </source>
</evidence>
<comment type="caution">
    <text evidence="8">The sequence shown here is derived from an EMBL/GenBank/DDBJ whole genome shotgun (WGS) entry which is preliminary data.</text>
</comment>
<feature type="domain" description="Zn(2)-C6 fungal-type" evidence="7">
    <location>
        <begin position="59"/>
        <end position="89"/>
    </location>
</feature>
<keyword evidence="5" id="KW-0539">Nucleus</keyword>
<name>A0ABP0DRH9_9PEZI</name>
<feature type="region of interest" description="Disordered" evidence="6">
    <location>
        <begin position="176"/>
        <end position="231"/>
    </location>
</feature>
<keyword evidence="3" id="KW-0805">Transcription regulation</keyword>
<accession>A0ABP0DRH9</accession>
<evidence type="ECO:0000256" key="3">
    <source>
        <dbReference type="ARBA" id="ARBA00023015"/>
    </source>
</evidence>
<gene>
    <name evidence="8" type="ORF">SEPCBS57363_004004</name>
</gene>
<feature type="compositionally biased region" description="Polar residues" evidence="6">
    <location>
        <begin position="782"/>
        <end position="792"/>
    </location>
</feature>
<dbReference type="CDD" id="cd12148">
    <property type="entry name" value="fungal_TF_MHR"/>
    <property type="match status" value="1"/>
</dbReference>
<feature type="compositionally biased region" description="Polar residues" evidence="6">
    <location>
        <begin position="213"/>
        <end position="224"/>
    </location>
</feature>
<protein>
    <recommendedName>
        <fullName evidence="7">Zn(2)-C6 fungal-type domain-containing protein</fullName>
    </recommendedName>
</protein>
<dbReference type="PROSITE" id="PS00463">
    <property type="entry name" value="ZN2_CY6_FUNGAL_1"/>
    <property type="match status" value="2"/>
</dbReference>
<dbReference type="InterPro" id="IPR001138">
    <property type="entry name" value="Zn2Cys6_DnaBD"/>
</dbReference>
<feature type="region of interest" description="Disordered" evidence="6">
    <location>
        <begin position="1"/>
        <end position="50"/>
    </location>
</feature>
<evidence type="ECO:0000256" key="6">
    <source>
        <dbReference type="SAM" id="MobiDB-lite"/>
    </source>
</evidence>
<dbReference type="SMART" id="SM00906">
    <property type="entry name" value="Fungal_trans"/>
    <property type="match status" value="1"/>
</dbReference>
<dbReference type="Proteomes" id="UP001642501">
    <property type="component" value="Unassembled WGS sequence"/>
</dbReference>
<feature type="region of interest" description="Disordered" evidence="6">
    <location>
        <begin position="782"/>
        <end position="826"/>
    </location>
</feature>
<dbReference type="CDD" id="cd00067">
    <property type="entry name" value="GAL4"/>
    <property type="match status" value="2"/>
</dbReference>
<feature type="domain" description="Zn(2)-C6 fungal-type" evidence="7">
    <location>
        <begin position="126"/>
        <end position="156"/>
    </location>
</feature>
<feature type="region of interest" description="Disordered" evidence="6">
    <location>
        <begin position="844"/>
        <end position="867"/>
    </location>
</feature>
<dbReference type="PROSITE" id="PS50048">
    <property type="entry name" value="ZN2_CY6_FUNGAL_2"/>
    <property type="match status" value="2"/>
</dbReference>
<dbReference type="InterPro" id="IPR036864">
    <property type="entry name" value="Zn2-C6_fun-type_DNA-bd_sf"/>
</dbReference>
<dbReference type="InterPro" id="IPR050815">
    <property type="entry name" value="TF_fung"/>
</dbReference>
<evidence type="ECO:0000313" key="9">
    <source>
        <dbReference type="Proteomes" id="UP001642501"/>
    </source>
</evidence>